<feature type="domain" description="Flagellar assembly protein FliH/Type III secretion system HrpE" evidence="9">
    <location>
        <begin position="69"/>
        <end position="189"/>
    </location>
</feature>
<dbReference type="InterPro" id="IPR051472">
    <property type="entry name" value="T3SS_Stator/FliH"/>
</dbReference>
<comment type="similarity">
    <text evidence="2">Belongs to the FliH family.</text>
</comment>
<dbReference type="Pfam" id="PF02108">
    <property type="entry name" value="FliH"/>
    <property type="match status" value="1"/>
</dbReference>
<evidence type="ECO:0000256" key="4">
    <source>
        <dbReference type="ARBA" id="ARBA00022448"/>
    </source>
</evidence>
<dbReference type="InterPro" id="IPR018035">
    <property type="entry name" value="Flagellar_FliH/T3SS_HrpE"/>
</dbReference>
<evidence type="ECO:0000256" key="3">
    <source>
        <dbReference type="ARBA" id="ARBA00016507"/>
    </source>
</evidence>
<proteinExistence type="inferred from homology"/>
<evidence type="ECO:0000256" key="2">
    <source>
        <dbReference type="ARBA" id="ARBA00006602"/>
    </source>
</evidence>
<gene>
    <name evidence="10" type="ORF">R0137_15515</name>
</gene>
<accession>A0ABZ0ID74</accession>
<evidence type="ECO:0000256" key="7">
    <source>
        <dbReference type="ARBA" id="ARBA00023225"/>
    </source>
</evidence>
<comment type="function">
    <text evidence="1">Needed for flagellar regrowth and assembly.</text>
</comment>
<protein>
    <recommendedName>
        <fullName evidence="3">Flagellar assembly protein FliH</fullName>
    </recommendedName>
</protein>
<dbReference type="EMBL" id="CP136865">
    <property type="protein sequence ID" value="WOJ96638.1"/>
    <property type="molecule type" value="Genomic_DNA"/>
</dbReference>
<evidence type="ECO:0000313" key="10">
    <source>
        <dbReference type="EMBL" id="WOJ96638.1"/>
    </source>
</evidence>
<feature type="region of interest" description="Disordered" evidence="8">
    <location>
        <begin position="203"/>
        <end position="224"/>
    </location>
</feature>
<evidence type="ECO:0000313" key="11">
    <source>
        <dbReference type="Proteomes" id="UP001626549"/>
    </source>
</evidence>
<reference evidence="10 11" key="1">
    <citation type="submission" date="2023-10" db="EMBL/GenBank/DDBJ databases">
        <title>Two novel species belonging to the OM43/NOR5 clade.</title>
        <authorList>
            <person name="Park M."/>
        </authorList>
    </citation>
    <scope>NUCLEOTIDE SEQUENCE [LARGE SCALE GENOMIC DNA]</scope>
    <source>
        <strain evidence="10 11">IMCC45268</strain>
    </source>
</reference>
<evidence type="ECO:0000259" key="9">
    <source>
        <dbReference type="Pfam" id="PF02108"/>
    </source>
</evidence>
<dbReference type="PANTHER" id="PTHR34982">
    <property type="entry name" value="YOP PROTEINS TRANSLOCATION PROTEIN L"/>
    <property type="match status" value="1"/>
</dbReference>
<keyword evidence="4" id="KW-0813">Transport</keyword>
<evidence type="ECO:0000256" key="1">
    <source>
        <dbReference type="ARBA" id="ARBA00003041"/>
    </source>
</evidence>
<dbReference type="Proteomes" id="UP001626549">
    <property type="component" value="Chromosome"/>
</dbReference>
<keyword evidence="7" id="KW-1006">Bacterial flagellum protein export</keyword>
<evidence type="ECO:0000256" key="5">
    <source>
        <dbReference type="ARBA" id="ARBA00022795"/>
    </source>
</evidence>
<dbReference type="PANTHER" id="PTHR34982:SF1">
    <property type="entry name" value="FLAGELLAR ASSEMBLY PROTEIN FLIH"/>
    <property type="match status" value="1"/>
</dbReference>
<evidence type="ECO:0000256" key="6">
    <source>
        <dbReference type="ARBA" id="ARBA00022927"/>
    </source>
</evidence>
<dbReference type="RefSeq" id="WP_407327315.1">
    <property type="nucleotide sequence ID" value="NZ_CP136865.1"/>
</dbReference>
<keyword evidence="5" id="KW-1005">Bacterial flagellum biogenesis</keyword>
<evidence type="ECO:0000256" key="8">
    <source>
        <dbReference type="SAM" id="MobiDB-lite"/>
    </source>
</evidence>
<keyword evidence="11" id="KW-1185">Reference proteome</keyword>
<organism evidence="10 11">
    <name type="scientific">Congregibacter brevis</name>
    <dbReference type="NCBI Taxonomy" id="3081201"/>
    <lineage>
        <taxon>Bacteria</taxon>
        <taxon>Pseudomonadati</taxon>
        <taxon>Pseudomonadota</taxon>
        <taxon>Gammaproteobacteria</taxon>
        <taxon>Cellvibrionales</taxon>
        <taxon>Halieaceae</taxon>
        <taxon>Congregibacter</taxon>
    </lineage>
</organism>
<keyword evidence="6" id="KW-0653">Protein transport</keyword>
<sequence>MILSDPQEAQASWAPSVPDAFPQQVSKTRAVASAAQQSETRDIEAERKKGYDAGFAEGLAAGNAKASGQVAQLQALLDAMAAPFQESEAVLLRELLSLTERIARAVIRRELDSGADIERVLADALSALGSVSMPVTLTLNPLDAALCRDQGMLPNERFVVQENPSLARGGLQLAAGHSFVDASVETRIESALAELRGEAGLPEDDILESDLPVGAGSADTGGQA</sequence>
<name>A0ABZ0ID74_9GAMM</name>